<name>W2S302_CYPE1</name>
<sequence length="709" mass="78871">MALHARLLHDLAEIQKHPYPNIKLVPHEHEIRTACLVLTPMGQDPLHFTITFQNNYPLKAPSVRIDSSVHHPNIFGGYICASILNTRDGWTPAYTVKGIAIQLLSFFSSDNLEQDHGGVQNLNRYRLPDGRWQPDGGAFRCLNCLYSRSKPGNLALAMPSYSINLGDLLGLSNDPEPRASECQSTSGRGTELGVPLSHSTSTPPTNAAADEDYEVTPLSDMPAEILVRICDHLESEDLIAFARSWNRIGSARGIVTQFNLLRNRELQCFVLKKSFDELELGVGVQVTLRGRQGQITSEFDLLSAQAYNEHSIRRSVHGLPFRHHLPLAISRRHYQRVRERIQPRLAEIATEARLSTTLPSEVIVSFMSDIVVKLCDQARDASDPSALGRASERAIESYYHLFHLLLCQASEGPSIIRKVNSTLAGVLNGRTSKATIPNLGHLLISLPISDVPVTEKLLKTIVKEAITRNVVWMFDRQQGKGMSELAYLEANEVSPYRLQKTFEASKTSYTLLMFQNTFRQTINRGSGEKRKSVKQMRDQLFDAHGSPPKGTAARLARRIGQLQAINTFPHFINVMEIEMPTAAYFTTLLRGCVIESVKKGYSTWGISQGPALELRRQVDPNVQVRDVWPEETGRRPPPGPAQETSFFPSNRDGGNNNNNWGGLGHGRGRGRENRREGSPVSQQVSSRSLSAVRSGDEPSSQFGRPTPGQ</sequence>
<accession>W2S302</accession>
<dbReference type="GeneID" id="19969467"/>
<dbReference type="RefSeq" id="XP_008714706.1">
    <property type="nucleotide sequence ID" value="XM_008716484.1"/>
</dbReference>
<evidence type="ECO:0000259" key="3">
    <source>
        <dbReference type="PROSITE" id="PS50127"/>
    </source>
</evidence>
<feature type="region of interest" description="Disordered" evidence="2">
    <location>
        <begin position="175"/>
        <end position="210"/>
    </location>
</feature>
<feature type="compositionally biased region" description="Polar residues" evidence="2">
    <location>
        <begin position="679"/>
        <end position="709"/>
    </location>
</feature>
<feature type="region of interest" description="Disordered" evidence="2">
    <location>
        <begin position="626"/>
        <end position="709"/>
    </location>
</feature>
<dbReference type="AlphaFoldDB" id="W2S302"/>
<dbReference type="eggNOG" id="KOG0419">
    <property type="taxonomic scope" value="Eukaryota"/>
</dbReference>
<dbReference type="InterPro" id="IPR016135">
    <property type="entry name" value="UBQ-conjugating_enzyme/RWD"/>
</dbReference>
<dbReference type="InParanoid" id="W2S302"/>
<evidence type="ECO:0000256" key="2">
    <source>
        <dbReference type="SAM" id="MobiDB-lite"/>
    </source>
</evidence>
<dbReference type="VEuPathDB" id="FungiDB:HMPREF1541_02128"/>
<dbReference type="InterPro" id="IPR050113">
    <property type="entry name" value="Ub_conjugating_enzyme"/>
</dbReference>
<dbReference type="SMART" id="SM00212">
    <property type="entry name" value="UBCc"/>
    <property type="match status" value="1"/>
</dbReference>
<evidence type="ECO:0000313" key="4">
    <source>
        <dbReference type="EMBL" id="ETN42970.1"/>
    </source>
</evidence>
<dbReference type="InterPro" id="IPR000608">
    <property type="entry name" value="UBC"/>
</dbReference>
<dbReference type="STRING" id="1220924.W2S302"/>
<evidence type="ECO:0000313" key="5">
    <source>
        <dbReference type="Proteomes" id="UP000030752"/>
    </source>
</evidence>
<dbReference type="PANTHER" id="PTHR24067">
    <property type="entry name" value="UBIQUITIN-CONJUGATING ENZYME E2"/>
    <property type="match status" value="1"/>
</dbReference>
<dbReference type="OrthoDB" id="109543at2759"/>
<dbReference type="SUPFAM" id="SSF54495">
    <property type="entry name" value="UBC-like"/>
    <property type="match status" value="1"/>
</dbReference>
<dbReference type="Proteomes" id="UP000030752">
    <property type="component" value="Unassembled WGS sequence"/>
</dbReference>
<keyword evidence="5" id="KW-1185">Reference proteome</keyword>
<organism evidence="4 5">
    <name type="scientific">Cyphellophora europaea (strain CBS 101466)</name>
    <name type="common">Phialophora europaea</name>
    <dbReference type="NCBI Taxonomy" id="1220924"/>
    <lineage>
        <taxon>Eukaryota</taxon>
        <taxon>Fungi</taxon>
        <taxon>Dikarya</taxon>
        <taxon>Ascomycota</taxon>
        <taxon>Pezizomycotina</taxon>
        <taxon>Eurotiomycetes</taxon>
        <taxon>Chaetothyriomycetidae</taxon>
        <taxon>Chaetothyriales</taxon>
        <taxon>Cyphellophoraceae</taxon>
        <taxon>Cyphellophora</taxon>
    </lineage>
</organism>
<dbReference type="Gene3D" id="3.10.110.10">
    <property type="entry name" value="Ubiquitin Conjugating Enzyme"/>
    <property type="match status" value="1"/>
</dbReference>
<dbReference type="CDD" id="cd09917">
    <property type="entry name" value="F-box_SF"/>
    <property type="match status" value="1"/>
</dbReference>
<dbReference type="PROSITE" id="PS50127">
    <property type="entry name" value="UBC_2"/>
    <property type="match status" value="1"/>
</dbReference>
<dbReference type="HOGENOM" id="CLU_016315_1_0_1"/>
<gene>
    <name evidence="4" type="ORF">HMPREF1541_02128</name>
</gene>
<evidence type="ECO:0000256" key="1">
    <source>
        <dbReference type="ARBA" id="ARBA00022786"/>
    </source>
</evidence>
<protein>
    <recommendedName>
        <fullName evidence="3">UBC core domain-containing protein</fullName>
    </recommendedName>
</protein>
<keyword evidence="1" id="KW-0833">Ubl conjugation pathway</keyword>
<proteinExistence type="predicted"/>
<feature type="domain" description="UBC core" evidence="3">
    <location>
        <begin position="1"/>
        <end position="151"/>
    </location>
</feature>
<feature type="compositionally biased region" description="Low complexity" evidence="2">
    <location>
        <begin position="650"/>
        <end position="660"/>
    </location>
</feature>
<dbReference type="Pfam" id="PF00179">
    <property type="entry name" value="UQ_con"/>
    <property type="match status" value="1"/>
</dbReference>
<reference evidence="4 5" key="1">
    <citation type="submission" date="2013-03" db="EMBL/GenBank/DDBJ databases">
        <title>The Genome Sequence of Phialophora europaea CBS 101466.</title>
        <authorList>
            <consortium name="The Broad Institute Genomics Platform"/>
            <person name="Cuomo C."/>
            <person name="de Hoog S."/>
            <person name="Gorbushina A."/>
            <person name="Walker B."/>
            <person name="Young S.K."/>
            <person name="Zeng Q."/>
            <person name="Gargeya S."/>
            <person name="Fitzgerald M."/>
            <person name="Haas B."/>
            <person name="Abouelleil A."/>
            <person name="Allen A.W."/>
            <person name="Alvarado L."/>
            <person name="Arachchi H.M."/>
            <person name="Berlin A.M."/>
            <person name="Chapman S.B."/>
            <person name="Gainer-Dewar J."/>
            <person name="Goldberg J."/>
            <person name="Griggs A."/>
            <person name="Gujja S."/>
            <person name="Hansen M."/>
            <person name="Howarth C."/>
            <person name="Imamovic A."/>
            <person name="Ireland A."/>
            <person name="Larimer J."/>
            <person name="McCowan C."/>
            <person name="Murphy C."/>
            <person name="Pearson M."/>
            <person name="Poon T.W."/>
            <person name="Priest M."/>
            <person name="Roberts A."/>
            <person name="Saif S."/>
            <person name="Shea T."/>
            <person name="Sisk P."/>
            <person name="Sykes S."/>
            <person name="Wortman J."/>
            <person name="Nusbaum C."/>
            <person name="Birren B."/>
        </authorList>
    </citation>
    <scope>NUCLEOTIDE SEQUENCE [LARGE SCALE GENOMIC DNA]</scope>
    <source>
        <strain evidence="4 5">CBS 101466</strain>
    </source>
</reference>
<dbReference type="EMBL" id="KB822718">
    <property type="protein sequence ID" value="ETN42970.1"/>
    <property type="molecule type" value="Genomic_DNA"/>
</dbReference>